<dbReference type="AlphaFoldDB" id="A0A1I7WEQ4"/>
<evidence type="ECO:0000313" key="1">
    <source>
        <dbReference type="Proteomes" id="UP000095283"/>
    </source>
</evidence>
<name>A0A1I7WEQ4_HETBA</name>
<proteinExistence type="predicted"/>
<accession>A0A1I7WEQ4</accession>
<sequence length="72" mass="8325">MIGEETKGTTALTNKSMLKYLANIRGIFVCEKNRRGKQKGRKLGRVDKESDQCRPQMVIRYDGHMLWLPNIT</sequence>
<dbReference type="WBParaSite" id="Hba_03395">
    <property type="protein sequence ID" value="Hba_03395"/>
    <property type="gene ID" value="Hba_03395"/>
</dbReference>
<organism evidence="1 2">
    <name type="scientific">Heterorhabditis bacteriophora</name>
    <name type="common">Entomopathogenic nematode worm</name>
    <dbReference type="NCBI Taxonomy" id="37862"/>
    <lineage>
        <taxon>Eukaryota</taxon>
        <taxon>Metazoa</taxon>
        <taxon>Ecdysozoa</taxon>
        <taxon>Nematoda</taxon>
        <taxon>Chromadorea</taxon>
        <taxon>Rhabditida</taxon>
        <taxon>Rhabditina</taxon>
        <taxon>Rhabditomorpha</taxon>
        <taxon>Strongyloidea</taxon>
        <taxon>Heterorhabditidae</taxon>
        <taxon>Heterorhabditis</taxon>
    </lineage>
</organism>
<dbReference type="Proteomes" id="UP000095283">
    <property type="component" value="Unplaced"/>
</dbReference>
<reference evidence="2" key="1">
    <citation type="submission" date="2016-11" db="UniProtKB">
        <authorList>
            <consortium name="WormBaseParasite"/>
        </authorList>
    </citation>
    <scope>IDENTIFICATION</scope>
</reference>
<keyword evidence="1" id="KW-1185">Reference proteome</keyword>
<protein>
    <submittedName>
        <fullName evidence="2">DDE_Tnp_1_7 domain-containing protein</fullName>
    </submittedName>
</protein>
<evidence type="ECO:0000313" key="2">
    <source>
        <dbReference type="WBParaSite" id="Hba_03395"/>
    </source>
</evidence>